<dbReference type="InterPro" id="IPR035892">
    <property type="entry name" value="C2_domain_sf"/>
</dbReference>
<comment type="caution">
    <text evidence="1">The sequence shown here is derived from an EMBL/GenBank/DDBJ whole genome shotgun (WGS) entry which is preliminary data.</text>
</comment>
<evidence type="ECO:0000313" key="2">
    <source>
        <dbReference type="Proteomes" id="UP000237246"/>
    </source>
</evidence>
<sequence>VGHNEIIGVCRVGVNAEGLGRDHWNEMLAYPRKPIAHWHPLVEVKKSFKEVCGVILSFESMSCA</sequence>
<gene>
    <name evidence="1" type="ORF">CIB84_001988</name>
</gene>
<name>A0A2P4TD44_BAMTH</name>
<dbReference type="EMBL" id="PPHD01002110">
    <property type="protein sequence ID" value="POI34260.1"/>
    <property type="molecule type" value="Genomic_DNA"/>
</dbReference>
<protein>
    <submittedName>
        <fullName evidence="1">Uncharacterized protein</fullName>
    </submittedName>
</protein>
<reference evidence="1 2" key="1">
    <citation type="submission" date="2018-01" db="EMBL/GenBank/DDBJ databases">
        <title>Comparison of the Chinese Bamboo Partridge and Red Junglefowl genome sequences highlights the importance of demography in genome evolution.</title>
        <authorList>
            <person name="Tiley G.P."/>
            <person name="Kimball R.T."/>
            <person name="Braun E.L."/>
            <person name="Burleigh J.G."/>
        </authorList>
    </citation>
    <scope>NUCLEOTIDE SEQUENCE [LARGE SCALE GENOMIC DNA]</scope>
    <source>
        <strain evidence="1">RTK389</strain>
        <tissue evidence="1">Blood</tissue>
    </source>
</reference>
<accession>A0A2P4TD44</accession>
<dbReference type="OrthoDB" id="9104643at2759"/>
<dbReference type="Gene3D" id="2.60.40.150">
    <property type="entry name" value="C2 domain"/>
    <property type="match status" value="1"/>
</dbReference>
<dbReference type="AlphaFoldDB" id="A0A2P4TD44"/>
<proteinExistence type="predicted"/>
<keyword evidence="2" id="KW-1185">Reference proteome</keyword>
<evidence type="ECO:0000313" key="1">
    <source>
        <dbReference type="EMBL" id="POI34260.1"/>
    </source>
</evidence>
<organism evidence="1 2">
    <name type="scientific">Bambusicola thoracicus</name>
    <name type="common">Chinese bamboo-partridge</name>
    <name type="synonym">Perdix thoracica</name>
    <dbReference type="NCBI Taxonomy" id="9083"/>
    <lineage>
        <taxon>Eukaryota</taxon>
        <taxon>Metazoa</taxon>
        <taxon>Chordata</taxon>
        <taxon>Craniata</taxon>
        <taxon>Vertebrata</taxon>
        <taxon>Euteleostomi</taxon>
        <taxon>Archelosauria</taxon>
        <taxon>Archosauria</taxon>
        <taxon>Dinosauria</taxon>
        <taxon>Saurischia</taxon>
        <taxon>Theropoda</taxon>
        <taxon>Coelurosauria</taxon>
        <taxon>Aves</taxon>
        <taxon>Neognathae</taxon>
        <taxon>Galloanserae</taxon>
        <taxon>Galliformes</taxon>
        <taxon>Phasianidae</taxon>
        <taxon>Perdicinae</taxon>
        <taxon>Bambusicola</taxon>
    </lineage>
</organism>
<dbReference type="Proteomes" id="UP000237246">
    <property type="component" value="Unassembled WGS sequence"/>
</dbReference>
<feature type="non-terminal residue" evidence="1">
    <location>
        <position position="1"/>
    </location>
</feature>